<dbReference type="Proteomes" id="UP000192569">
    <property type="component" value="Chromosome I"/>
</dbReference>
<feature type="domain" description="LarA-like N-terminal" evidence="1">
    <location>
        <begin position="8"/>
        <end position="213"/>
    </location>
</feature>
<dbReference type="RefSeq" id="WP_084665396.1">
    <property type="nucleotide sequence ID" value="NZ_LT838272.1"/>
</dbReference>
<evidence type="ECO:0000313" key="3">
    <source>
        <dbReference type="Proteomes" id="UP000192569"/>
    </source>
</evidence>
<proteinExistence type="predicted"/>
<accession>A0A1W1VVK1</accession>
<dbReference type="STRING" id="698762.SAMN00808754_1799"/>
<gene>
    <name evidence="2" type="ORF">SAMN00808754_1799</name>
</gene>
<dbReference type="EMBL" id="LT838272">
    <property type="protein sequence ID" value="SMB97270.1"/>
    <property type="molecule type" value="Genomic_DNA"/>
</dbReference>
<dbReference type="Gene3D" id="3.90.226.30">
    <property type="match status" value="1"/>
</dbReference>
<reference evidence="2 3" key="1">
    <citation type="submission" date="2017-04" db="EMBL/GenBank/DDBJ databases">
        <authorList>
            <person name="Afonso C.L."/>
            <person name="Miller P.J."/>
            <person name="Scott M.A."/>
            <person name="Spackman E."/>
            <person name="Goraichik I."/>
            <person name="Dimitrov K.M."/>
            <person name="Suarez D.L."/>
            <person name="Swayne D.E."/>
        </authorList>
    </citation>
    <scope>NUCLEOTIDE SEQUENCE [LARGE SCALE GENOMIC DNA]</scope>
    <source>
        <strain evidence="2 3">ToBE</strain>
    </source>
</reference>
<keyword evidence="3" id="KW-1185">Reference proteome</keyword>
<dbReference type="GO" id="GO:0050043">
    <property type="term" value="F:lactate racemase activity"/>
    <property type="evidence" value="ECO:0007669"/>
    <property type="project" value="InterPro"/>
</dbReference>
<protein>
    <submittedName>
        <fullName evidence="2">Nickel-dependent lactate racemase</fullName>
    </submittedName>
</protein>
<dbReference type="PANTHER" id="PTHR33171">
    <property type="entry name" value="LAR_N DOMAIN-CONTAINING PROTEIN"/>
    <property type="match status" value="1"/>
</dbReference>
<dbReference type="Gene3D" id="3.40.50.11440">
    <property type="match status" value="1"/>
</dbReference>
<dbReference type="InterPro" id="IPR048068">
    <property type="entry name" value="LarA-like"/>
</dbReference>
<dbReference type="AlphaFoldDB" id="A0A1W1VVK1"/>
<sequence>MKEVLVEYGDSKMLIEVPESATIFHLGRDNVDPPEVDPWEATRHALAHPLGMPPLRELARKAKKVVIAFPDRVKGGAHPQAHRRVCIPIIVEELLKAGVEKKNIILLCAMGLHRKNTKQELYWYLGPEIVDAFWPDRLLMHDAEDPEGIVEYGYDDMGNVVNVNRHIAEADLAIMIGHVQGNPYGGYSGGYKMCVTGVTTWRSIRCHHCPDTMHRDDFLPVNTEKSLMRKQFDSIGQAIERGMGKKFFCVDAVLGTNSQVLGVYAGSAKEVQEASWQLAERRTNVYLDVKDKFDIMVFGLPRTFHYGPGMGTNPILMLQAIGANVVRHFDVFQEGGVIIAPSLCDGWFNDEWFPSYRKVFNKLQDISDFAEATRFEDEISHDPEDIYKYRYAYGYHPFHALSMVSMGTIALKHTSAIFIPGARKPGYARAMGCIPTNTFSEALKKAEKYVGKNPRILVLPEFFLKVAVHLKRK</sequence>
<evidence type="ECO:0000313" key="2">
    <source>
        <dbReference type="EMBL" id="SMB97270.1"/>
    </source>
</evidence>
<organism evidence="2 3">
    <name type="scientific">Thermanaeromonas toyohensis ToBE</name>
    <dbReference type="NCBI Taxonomy" id="698762"/>
    <lineage>
        <taxon>Bacteria</taxon>
        <taxon>Bacillati</taxon>
        <taxon>Bacillota</taxon>
        <taxon>Clostridia</taxon>
        <taxon>Neomoorellales</taxon>
        <taxon>Neomoorellaceae</taxon>
        <taxon>Thermanaeromonas</taxon>
    </lineage>
</organism>
<dbReference type="InterPro" id="IPR043166">
    <property type="entry name" value="LarA-like_C"/>
</dbReference>
<name>A0A1W1VVK1_9FIRM</name>
<dbReference type="InterPro" id="IPR018657">
    <property type="entry name" value="LarA-like_N"/>
</dbReference>
<evidence type="ECO:0000259" key="1">
    <source>
        <dbReference type="Pfam" id="PF09861"/>
    </source>
</evidence>
<dbReference type="PANTHER" id="PTHR33171:SF17">
    <property type="entry name" value="LARA-LIKE N-TERMINAL DOMAIN-CONTAINING PROTEIN"/>
    <property type="match status" value="1"/>
</dbReference>
<dbReference type="Pfam" id="PF09861">
    <property type="entry name" value="Lar_N"/>
    <property type="match status" value="1"/>
</dbReference>